<dbReference type="CDD" id="cd00887">
    <property type="entry name" value="MoeA"/>
    <property type="match status" value="1"/>
</dbReference>
<comment type="catalytic activity">
    <reaction evidence="10">
        <text>adenylyl-molybdopterin + molybdate = Mo-molybdopterin + AMP + H(+)</text>
        <dbReference type="Rhea" id="RHEA:35047"/>
        <dbReference type="ChEBI" id="CHEBI:15378"/>
        <dbReference type="ChEBI" id="CHEBI:36264"/>
        <dbReference type="ChEBI" id="CHEBI:62727"/>
        <dbReference type="ChEBI" id="CHEBI:71302"/>
        <dbReference type="ChEBI" id="CHEBI:456215"/>
        <dbReference type="EC" id="2.10.1.1"/>
    </reaction>
</comment>
<evidence type="ECO:0000256" key="11">
    <source>
        <dbReference type="RuleBase" id="RU365090"/>
    </source>
</evidence>
<evidence type="ECO:0000256" key="8">
    <source>
        <dbReference type="ARBA" id="ARBA00022842"/>
    </source>
</evidence>
<evidence type="ECO:0000313" key="13">
    <source>
        <dbReference type="EMBL" id="GLQ29740.1"/>
    </source>
</evidence>
<comment type="pathway">
    <text evidence="3 11">Cofactor biosynthesis; molybdopterin biosynthesis.</text>
</comment>
<comment type="caution">
    <text evidence="13">The sequence shown here is derived from an EMBL/GenBank/DDBJ whole genome shotgun (WGS) entry which is preliminary data.</text>
</comment>
<dbReference type="NCBIfam" id="NF045515">
    <property type="entry name" value="Glp_gephyrin"/>
    <property type="match status" value="1"/>
</dbReference>
<dbReference type="SUPFAM" id="SSF63867">
    <property type="entry name" value="MoeA C-terminal domain-like"/>
    <property type="match status" value="1"/>
</dbReference>
<name>A0AA37W4I5_9GAMM</name>
<evidence type="ECO:0000259" key="12">
    <source>
        <dbReference type="SMART" id="SM00852"/>
    </source>
</evidence>
<gene>
    <name evidence="13" type="primary">moeA</name>
    <name evidence="13" type="ORF">GCM10007876_02180</name>
</gene>
<keyword evidence="8 11" id="KW-0460">Magnesium</keyword>
<dbReference type="GO" id="GO:0061599">
    <property type="term" value="F:molybdopterin molybdotransferase activity"/>
    <property type="evidence" value="ECO:0007669"/>
    <property type="project" value="UniProtKB-UniRule"/>
</dbReference>
<comment type="cofactor">
    <cofactor evidence="1 11">
        <name>Mg(2+)</name>
        <dbReference type="ChEBI" id="CHEBI:18420"/>
    </cofactor>
</comment>
<sequence>MRPYDEALAQLLNDVGSVATASNATESVSLLDAVSRVLAEDICSPNNVPPKDNSAMDGYALRLNEANEQGQWQVVATRLAGDASALTVGPGEAVRIMTGAEVPDGADTVIMQEEIIRDGDSISLASEQGVSAHKVAENIRPVGNDIKEGRVIVAKGTRIDASHLGLIASVGINTVSVYRRPVVAVISTGDELIEPGQPLPAGSIYNSNRYFLLPMLEKLGCEIIDYGTLKDDQALFERVFKEASEKADFVITTGGVSVGDADYVKPVLDALGNIDFWKVAIKPGKPFACGRLSKDDTQKAGYLLGLPGNPVSAIVTFMLLARPAIQQFSGQAAEPLAFLPGRVTQDVRKRPGRMDFQRAHYVMGEDGRLKVTPFNSQSSGVLSSIAESNCFMVLDREQGSLEAGAKVKILPFREWL</sequence>
<dbReference type="EC" id="2.10.1.1" evidence="11"/>
<feature type="domain" description="MoaB/Mog" evidence="12">
    <location>
        <begin position="184"/>
        <end position="327"/>
    </location>
</feature>
<dbReference type="EMBL" id="BSNM01000002">
    <property type="protein sequence ID" value="GLQ29740.1"/>
    <property type="molecule type" value="Genomic_DNA"/>
</dbReference>
<keyword evidence="5 11" id="KW-0500">Molybdenum</keyword>
<dbReference type="Gene3D" id="2.170.190.11">
    <property type="entry name" value="Molybdopterin biosynthesis moea protein, domain 3"/>
    <property type="match status" value="1"/>
</dbReference>
<accession>A0AA37W4I5</accession>
<dbReference type="InterPro" id="IPR036688">
    <property type="entry name" value="MoeA_C_domain_IV_sf"/>
</dbReference>
<dbReference type="InterPro" id="IPR001453">
    <property type="entry name" value="MoaB/Mog_dom"/>
</dbReference>
<reference evidence="13" key="1">
    <citation type="journal article" date="2014" name="Int. J. Syst. Evol. Microbiol.">
        <title>Complete genome sequence of Corynebacterium casei LMG S-19264T (=DSM 44701T), isolated from a smear-ripened cheese.</title>
        <authorList>
            <consortium name="US DOE Joint Genome Institute (JGI-PGF)"/>
            <person name="Walter F."/>
            <person name="Albersmeier A."/>
            <person name="Kalinowski J."/>
            <person name="Ruckert C."/>
        </authorList>
    </citation>
    <scope>NUCLEOTIDE SEQUENCE</scope>
    <source>
        <strain evidence="13">NBRC 110071</strain>
    </source>
</reference>
<dbReference type="Pfam" id="PF03453">
    <property type="entry name" value="MoeA_N"/>
    <property type="match status" value="1"/>
</dbReference>
<dbReference type="SUPFAM" id="SSF63882">
    <property type="entry name" value="MoeA N-terminal region -like"/>
    <property type="match status" value="1"/>
</dbReference>
<keyword evidence="14" id="KW-1185">Reference proteome</keyword>
<dbReference type="PANTHER" id="PTHR10192:SF5">
    <property type="entry name" value="GEPHYRIN"/>
    <property type="match status" value="1"/>
</dbReference>
<evidence type="ECO:0000256" key="2">
    <source>
        <dbReference type="ARBA" id="ARBA00002901"/>
    </source>
</evidence>
<evidence type="ECO:0000256" key="9">
    <source>
        <dbReference type="ARBA" id="ARBA00023150"/>
    </source>
</evidence>
<proteinExistence type="inferred from homology"/>
<comment type="similarity">
    <text evidence="4 11">Belongs to the MoeA family.</text>
</comment>
<dbReference type="Gene3D" id="3.90.105.10">
    <property type="entry name" value="Molybdopterin biosynthesis moea protein, domain 2"/>
    <property type="match status" value="1"/>
</dbReference>
<dbReference type="Gene3D" id="3.40.980.10">
    <property type="entry name" value="MoaB/Mog-like domain"/>
    <property type="match status" value="1"/>
</dbReference>
<protein>
    <recommendedName>
        <fullName evidence="11">Molybdopterin molybdenumtransferase</fullName>
        <ecNumber evidence="11">2.10.1.1</ecNumber>
    </recommendedName>
</protein>
<dbReference type="GO" id="GO:0046872">
    <property type="term" value="F:metal ion binding"/>
    <property type="evidence" value="ECO:0007669"/>
    <property type="project" value="UniProtKB-UniRule"/>
</dbReference>
<dbReference type="RefSeq" id="WP_284377747.1">
    <property type="nucleotide sequence ID" value="NZ_BSNM01000002.1"/>
</dbReference>
<dbReference type="InterPro" id="IPR038987">
    <property type="entry name" value="MoeA-like"/>
</dbReference>
<dbReference type="GO" id="GO:0005829">
    <property type="term" value="C:cytosol"/>
    <property type="evidence" value="ECO:0007669"/>
    <property type="project" value="TreeGrafter"/>
</dbReference>
<dbReference type="NCBIfam" id="TIGR00177">
    <property type="entry name" value="molyb_syn"/>
    <property type="match status" value="1"/>
</dbReference>
<dbReference type="InterPro" id="IPR036425">
    <property type="entry name" value="MoaB/Mog-like_dom_sf"/>
</dbReference>
<dbReference type="Pfam" id="PF00994">
    <property type="entry name" value="MoCF_biosynth"/>
    <property type="match status" value="1"/>
</dbReference>
<evidence type="ECO:0000256" key="10">
    <source>
        <dbReference type="ARBA" id="ARBA00047317"/>
    </source>
</evidence>
<evidence type="ECO:0000313" key="14">
    <source>
        <dbReference type="Proteomes" id="UP001161389"/>
    </source>
</evidence>
<dbReference type="InterPro" id="IPR005111">
    <property type="entry name" value="MoeA_C_domain_IV"/>
</dbReference>
<dbReference type="Gene3D" id="2.40.340.10">
    <property type="entry name" value="MoeA, C-terminal, domain IV"/>
    <property type="match status" value="1"/>
</dbReference>
<dbReference type="SUPFAM" id="SSF53218">
    <property type="entry name" value="Molybdenum cofactor biosynthesis proteins"/>
    <property type="match status" value="1"/>
</dbReference>
<evidence type="ECO:0000256" key="7">
    <source>
        <dbReference type="ARBA" id="ARBA00022723"/>
    </source>
</evidence>
<evidence type="ECO:0000256" key="1">
    <source>
        <dbReference type="ARBA" id="ARBA00001946"/>
    </source>
</evidence>
<dbReference type="FunFam" id="3.40.980.10:FF:000004">
    <property type="entry name" value="Molybdopterin molybdenumtransferase"/>
    <property type="match status" value="1"/>
</dbReference>
<dbReference type="InterPro" id="IPR036135">
    <property type="entry name" value="MoeA_linker/N_sf"/>
</dbReference>
<keyword evidence="9 11" id="KW-0501">Molybdenum cofactor biosynthesis</keyword>
<evidence type="ECO:0000256" key="3">
    <source>
        <dbReference type="ARBA" id="ARBA00005046"/>
    </source>
</evidence>
<dbReference type="GO" id="GO:0006777">
    <property type="term" value="P:Mo-molybdopterin cofactor biosynthetic process"/>
    <property type="evidence" value="ECO:0007669"/>
    <property type="project" value="UniProtKB-UniRule"/>
</dbReference>
<dbReference type="InterPro" id="IPR005110">
    <property type="entry name" value="MoeA_linker/N"/>
</dbReference>
<dbReference type="Pfam" id="PF03454">
    <property type="entry name" value="MoeA_C"/>
    <property type="match status" value="1"/>
</dbReference>
<dbReference type="SMART" id="SM00852">
    <property type="entry name" value="MoCF_biosynth"/>
    <property type="match status" value="1"/>
</dbReference>
<evidence type="ECO:0000256" key="6">
    <source>
        <dbReference type="ARBA" id="ARBA00022679"/>
    </source>
</evidence>
<dbReference type="PANTHER" id="PTHR10192">
    <property type="entry name" value="MOLYBDOPTERIN BIOSYNTHESIS PROTEIN"/>
    <property type="match status" value="1"/>
</dbReference>
<keyword evidence="7 11" id="KW-0479">Metal-binding</keyword>
<comment type="function">
    <text evidence="2 11">Catalyzes the insertion of molybdate into adenylated molybdopterin with the concomitant release of AMP.</text>
</comment>
<keyword evidence="6 11" id="KW-0808">Transferase</keyword>
<organism evidence="13 14">
    <name type="scientific">Litoribrevibacter albus</name>
    <dbReference type="NCBI Taxonomy" id="1473156"/>
    <lineage>
        <taxon>Bacteria</taxon>
        <taxon>Pseudomonadati</taxon>
        <taxon>Pseudomonadota</taxon>
        <taxon>Gammaproteobacteria</taxon>
        <taxon>Oceanospirillales</taxon>
        <taxon>Oceanospirillaceae</taxon>
        <taxon>Litoribrevibacter</taxon>
    </lineage>
</organism>
<evidence type="ECO:0000256" key="4">
    <source>
        <dbReference type="ARBA" id="ARBA00010763"/>
    </source>
</evidence>
<dbReference type="AlphaFoldDB" id="A0AA37W4I5"/>
<evidence type="ECO:0000256" key="5">
    <source>
        <dbReference type="ARBA" id="ARBA00022505"/>
    </source>
</evidence>
<dbReference type="Proteomes" id="UP001161389">
    <property type="component" value="Unassembled WGS sequence"/>
</dbReference>
<reference evidence="13" key="2">
    <citation type="submission" date="2023-01" db="EMBL/GenBank/DDBJ databases">
        <title>Draft genome sequence of Litoribrevibacter albus strain NBRC 110071.</title>
        <authorList>
            <person name="Sun Q."/>
            <person name="Mori K."/>
        </authorList>
    </citation>
    <scope>NUCLEOTIDE SEQUENCE</scope>
    <source>
        <strain evidence="13">NBRC 110071</strain>
    </source>
</reference>